<accession>A0A9Q1EP17</accession>
<feature type="region of interest" description="Disordered" evidence="1">
    <location>
        <begin position="95"/>
        <end position="138"/>
    </location>
</feature>
<feature type="compositionally biased region" description="Gly residues" evidence="1">
    <location>
        <begin position="126"/>
        <end position="136"/>
    </location>
</feature>
<dbReference type="Proteomes" id="UP001152622">
    <property type="component" value="Chromosome 14"/>
</dbReference>
<protein>
    <submittedName>
        <fullName evidence="2">Uncharacterized protein</fullName>
    </submittedName>
</protein>
<evidence type="ECO:0000313" key="2">
    <source>
        <dbReference type="EMBL" id="KAJ8342342.1"/>
    </source>
</evidence>
<keyword evidence="3" id="KW-1185">Reference proteome</keyword>
<comment type="caution">
    <text evidence="2">The sequence shown here is derived from an EMBL/GenBank/DDBJ whole genome shotgun (WGS) entry which is preliminary data.</text>
</comment>
<organism evidence="2 3">
    <name type="scientific">Synaphobranchus kaupii</name>
    <name type="common">Kaup's arrowtooth eel</name>
    <dbReference type="NCBI Taxonomy" id="118154"/>
    <lineage>
        <taxon>Eukaryota</taxon>
        <taxon>Metazoa</taxon>
        <taxon>Chordata</taxon>
        <taxon>Craniata</taxon>
        <taxon>Vertebrata</taxon>
        <taxon>Euteleostomi</taxon>
        <taxon>Actinopterygii</taxon>
        <taxon>Neopterygii</taxon>
        <taxon>Teleostei</taxon>
        <taxon>Anguilliformes</taxon>
        <taxon>Synaphobranchidae</taxon>
        <taxon>Synaphobranchus</taxon>
    </lineage>
</organism>
<proteinExistence type="predicted"/>
<name>A0A9Q1EP17_SYNKA</name>
<dbReference type="EMBL" id="JAINUF010000014">
    <property type="protein sequence ID" value="KAJ8342342.1"/>
    <property type="molecule type" value="Genomic_DNA"/>
</dbReference>
<reference evidence="2" key="1">
    <citation type="journal article" date="2023" name="Science">
        <title>Genome structures resolve the early diversification of teleost fishes.</title>
        <authorList>
            <person name="Parey E."/>
            <person name="Louis A."/>
            <person name="Montfort J."/>
            <person name="Bouchez O."/>
            <person name="Roques C."/>
            <person name="Iampietro C."/>
            <person name="Lluch J."/>
            <person name="Castinel A."/>
            <person name="Donnadieu C."/>
            <person name="Desvignes T."/>
            <person name="Floi Bucao C."/>
            <person name="Jouanno E."/>
            <person name="Wen M."/>
            <person name="Mejri S."/>
            <person name="Dirks R."/>
            <person name="Jansen H."/>
            <person name="Henkel C."/>
            <person name="Chen W.J."/>
            <person name="Zahm M."/>
            <person name="Cabau C."/>
            <person name="Klopp C."/>
            <person name="Thompson A.W."/>
            <person name="Robinson-Rechavi M."/>
            <person name="Braasch I."/>
            <person name="Lecointre G."/>
            <person name="Bobe J."/>
            <person name="Postlethwait J.H."/>
            <person name="Berthelot C."/>
            <person name="Roest Crollius H."/>
            <person name="Guiguen Y."/>
        </authorList>
    </citation>
    <scope>NUCLEOTIDE SEQUENCE</scope>
    <source>
        <strain evidence="2">WJC10195</strain>
    </source>
</reference>
<evidence type="ECO:0000256" key="1">
    <source>
        <dbReference type="SAM" id="MobiDB-lite"/>
    </source>
</evidence>
<sequence>MLYAPLPQLHRHGNLTLTLAWSHDRPSSWREAEGRREDAGGIRKIITMSCKRKSAACLSLKKTRGGTNVRLVALGYGGLSLQGSAERACAARLTGASRRRTSEDTLGPGRRNDRTHGFCYRRRNGGEGSRGGGGGVPLPHRAVARESTTLPEAGTRVCSSSLPATHIKDEFWDRTGH</sequence>
<evidence type="ECO:0000313" key="3">
    <source>
        <dbReference type="Proteomes" id="UP001152622"/>
    </source>
</evidence>
<gene>
    <name evidence="2" type="ORF">SKAU_G00322700</name>
</gene>
<dbReference type="AlphaFoldDB" id="A0A9Q1EP17"/>